<keyword evidence="1" id="KW-0472">Membrane</keyword>
<dbReference type="PANTHER" id="PTHR45830:SF15">
    <property type="entry name" value="SERPENTINE RECEPTOR, CLASS I"/>
    <property type="match status" value="1"/>
</dbReference>
<reference evidence="2" key="1">
    <citation type="submission" date="2023-10" db="EMBL/GenBank/DDBJ databases">
        <title>Genome assembly of Pristionchus species.</title>
        <authorList>
            <person name="Yoshida K."/>
            <person name="Sommer R.J."/>
        </authorList>
    </citation>
    <scope>NUCLEOTIDE SEQUENCE</scope>
    <source>
        <strain evidence="2">RS0144</strain>
    </source>
</reference>
<feature type="non-terminal residue" evidence="2">
    <location>
        <position position="1"/>
    </location>
</feature>
<keyword evidence="1" id="KW-0812">Transmembrane</keyword>
<gene>
    <name evidence="2" type="ORF">PENTCL1PPCAC_16380</name>
</gene>
<dbReference type="AlphaFoldDB" id="A0AAV5TIM4"/>
<proteinExistence type="predicted"/>
<comment type="caution">
    <text evidence="2">The sequence shown here is derived from an EMBL/GenBank/DDBJ whole genome shotgun (WGS) entry which is preliminary data.</text>
</comment>
<sequence>AHRLYWPFSVFLLNPFVIYVLVRRTNMSVDCKAAFLSHHIILIGFDLYNGLFYRMYPLGPLPIFVCTGILCTDGISPRLLITILSFWTIAMCVPYLVIMLRMQQKMIPHDSPFKLTMKAQVGILLFLCSTLVANIYGFGVWSTESPDKDRIL</sequence>
<evidence type="ECO:0000313" key="2">
    <source>
        <dbReference type="EMBL" id="GMS94205.1"/>
    </source>
</evidence>
<name>A0AAV5TIM4_9BILA</name>
<protein>
    <recommendedName>
        <fullName evidence="4">G protein-coupled receptor</fullName>
    </recommendedName>
</protein>
<organism evidence="2 3">
    <name type="scientific">Pristionchus entomophagus</name>
    <dbReference type="NCBI Taxonomy" id="358040"/>
    <lineage>
        <taxon>Eukaryota</taxon>
        <taxon>Metazoa</taxon>
        <taxon>Ecdysozoa</taxon>
        <taxon>Nematoda</taxon>
        <taxon>Chromadorea</taxon>
        <taxon>Rhabditida</taxon>
        <taxon>Rhabditina</taxon>
        <taxon>Diplogasteromorpha</taxon>
        <taxon>Diplogasteroidea</taxon>
        <taxon>Neodiplogasteridae</taxon>
        <taxon>Pristionchus</taxon>
    </lineage>
</organism>
<keyword evidence="1" id="KW-1133">Transmembrane helix</keyword>
<dbReference type="PANTHER" id="PTHR45830">
    <property type="entry name" value="SERPENTINE RECEPTOR, CLASS I"/>
    <property type="match status" value="1"/>
</dbReference>
<feature type="transmembrane region" description="Helical" evidence="1">
    <location>
        <begin position="34"/>
        <end position="53"/>
    </location>
</feature>
<evidence type="ECO:0000313" key="3">
    <source>
        <dbReference type="Proteomes" id="UP001432027"/>
    </source>
</evidence>
<dbReference type="EMBL" id="BTSX01000004">
    <property type="protein sequence ID" value="GMS94205.1"/>
    <property type="molecule type" value="Genomic_DNA"/>
</dbReference>
<accession>A0AAV5TIM4</accession>
<keyword evidence="3" id="KW-1185">Reference proteome</keyword>
<evidence type="ECO:0000256" key="1">
    <source>
        <dbReference type="SAM" id="Phobius"/>
    </source>
</evidence>
<feature type="transmembrane region" description="Helical" evidence="1">
    <location>
        <begin position="121"/>
        <end position="142"/>
    </location>
</feature>
<feature type="transmembrane region" description="Helical" evidence="1">
    <location>
        <begin position="79"/>
        <end position="100"/>
    </location>
</feature>
<dbReference type="Proteomes" id="UP001432027">
    <property type="component" value="Unassembled WGS sequence"/>
</dbReference>
<feature type="non-terminal residue" evidence="2">
    <location>
        <position position="152"/>
    </location>
</feature>
<feature type="transmembrane region" description="Helical" evidence="1">
    <location>
        <begin position="6"/>
        <end position="22"/>
    </location>
</feature>
<evidence type="ECO:0008006" key="4">
    <source>
        <dbReference type="Google" id="ProtNLM"/>
    </source>
</evidence>